<evidence type="ECO:0000256" key="6">
    <source>
        <dbReference type="ARBA" id="ARBA00023136"/>
    </source>
</evidence>
<feature type="transmembrane region" description="Helical" evidence="7">
    <location>
        <begin position="732"/>
        <end position="760"/>
    </location>
</feature>
<feature type="transmembrane region" description="Helical" evidence="7">
    <location>
        <begin position="633"/>
        <end position="653"/>
    </location>
</feature>
<comment type="caution">
    <text evidence="9">The sequence shown here is derived from an EMBL/GenBank/DDBJ whole genome shotgun (WGS) entry which is preliminary data.</text>
</comment>
<feature type="transmembrane region" description="Helical" evidence="7">
    <location>
        <begin position="700"/>
        <end position="726"/>
    </location>
</feature>
<evidence type="ECO:0000256" key="5">
    <source>
        <dbReference type="ARBA" id="ARBA00022989"/>
    </source>
</evidence>
<dbReference type="PANTHER" id="PTHR33406">
    <property type="entry name" value="MEMBRANE PROTEIN MJ1562-RELATED"/>
    <property type="match status" value="1"/>
</dbReference>
<keyword evidence="6 7" id="KW-0472">Membrane</keyword>
<comment type="similarity">
    <text evidence="2">Belongs to the resistance-nodulation-cell division (RND) (TC 2.A.6) family. MmpL subfamily.</text>
</comment>
<feature type="transmembrane region" description="Helical" evidence="7">
    <location>
        <begin position="225"/>
        <end position="242"/>
    </location>
</feature>
<feature type="domain" description="SSD" evidence="8">
    <location>
        <begin position="249"/>
        <end position="375"/>
    </location>
</feature>
<reference evidence="9 10" key="1">
    <citation type="submission" date="2014-07" db="EMBL/GenBank/DDBJ databases">
        <title>Tepidicaulis marinum gen. nov., sp. nov., a novel marine bacterium denitrifying nitrate to nitrous oxide strictly under microaerobic conditions.</title>
        <authorList>
            <person name="Takeuchi M."/>
            <person name="Yamagishi T."/>
            <person name="Kamagata Y."/>
            <person name="Oshima K."/>
            <person name="Hattori M."/>
            <person name="Katayama T."/>
            <person name="Hanada S."/>
            <person name="Tamaki H."/>
            <person name="Marumo K."/>
            <person name="Maeda H."/>
            <person name="Nedachi M."/>
            <person name="Iwasaki W."/>
            <person name="Suwa Y."/>
            <person name="Sakata S."/>
        </authorList>
    </citation>
    <scope>NUCLEOTIDE SEQUENCE [LARGE SCALE GENOMIC DNA]</scope>
    <source>
        <strain evidence="9 10">MA2</strain>
    </source>
</reference>
<dbReference type="PROSITE" id="PS50156">
    <property type="entry name" value="SSD"/>
    <property type="match status" value="1"/>
</dbReference>
<dbReference type="Pfam" id="PF03176">
    <property type="entry name" value="MMPL"/>
    <property type="match status" value="2"/>
</dbReference>
<evidence type="ECO:0000313" key="9">
    <source>
        <dbReference type="EMBL" id="GAK45688.1"/>
    </source>
</evidence>
<dbReference type="RefSeq" id="WP_045447164.1">
    <property type="nucleotide sequence ID" value="NZ_BBIO01000011.1"/>
</dbReference>
<keyword evidence="10" id="KW-1185">Reference proteome</keyword>
<keyword evidence="4 7" id="KW-0812">Transmembrane</keyword>
<gene>
    <name evidence="9" type="ORF">M2A_2187</name>
</gene>
<feature type="transmembrane region" description="Helical" evidence="7">
    <location>
        <begin position="405"/>
        <end position="425"/>
    </location>
</feature>
<evidence type="ECO:0000259" key="8">
    <source>
        <dbReference type="PROSITE" id="PS50156"/>
    </source>
</evidence>
<feature type="transmembrane region" description="Helical" evidence="7">
    <location>
        <begin position="249"/>
        <end position="272"/>
    </location>
</feature>
<evidence type="ECO:0000256" key="7">
    <source>
        <dbReference type="SAM" id="Phobius"/>
    </source>
</evidence>
<comment type="subcellular location">
    <subcellularLocation>
        <location evidence="1">Cell membrane</location>
        <topology evidence="1">Multi-pass membrane protein</topology>
    </subcellularLocation>
</comment>
<evidence type="ECO:0000256" key="2">
    <source>
        <dbReference type="ARBA" id="ARBA00010157"/>
    </source>
</evidence>
<dbReference type="GO" id="GO:0005886">
    <property type="term" value="C:plasma membrane"/>
    <property type="evidence" value="ECO:0007669"/>
    <property type="project" value="UniProtKB-SubCell"/>
</dbReference>
<feature type="transmembrane region" description="Helical" evidence="7">
    <location>
        <begin position="359"/>
        <end position="384"/>
    </location>
</feature>
<accession>A0A081BCC0</accession>
<dbReference type="PANTHER" id="PTHR33406:SF6">
    <property type="entry name" value="MEMBRANE PROTEIN YDGH-RELATED"/>
    <property type="match status" value="1"/>
</dbReference>
<dbReference type="STRING" id="1333998.M2A_2187"/>
<feature type="transmembrane region" description="Helical" evidence="7">
    <location>
        <begin position="284"/>
        <end position="302"/>
    </location>
</feature>
<organism evidence="9 10">
    <name type="scientific">Tepidicaulis marinus</name>
    <dbReference type="NCBI Taxonomy" id="1333998"/>
    <lineage>
        <taxon>Bacteria</taxon>
        <taxon>Pseudomonadati</taxon>
        <taxon>Pseudomonadota</taxon>
        <taxon>Alphaproteobacteria</taxon>
        <taxon>Hyphomicrobiales</taxon>
        <taxon>Parvibaculaceae</taxon>
        <taxon>Tepidicaulis</taxon>
    </lineage>
</organism>
<dbReference type="InterPro" id="IPR000731">
    <property type="entry name" value="SSD"/>
</dbReference>
<dbReference type="AlphaFoldDB" id="A0A081BCC0"/>
<dbReference type="EMBL" id="BBIO01000011">
    <property type="protein sequence ID" value="GAK45688.1"/>
    <property type="molecule type" value="Genomic_DNA"/>
</dbReference>
<dbReference type="InterPro" id="IPR004869">
    <property type="entry name" value="MMPL_dom"/>
</dbReference>
<evidence type="ECO:0000313" key="10">
    <source>
        <dbReference type="Proteomes" id="UP000028702"/>
    </source>
</evidence>
<feature type="transmembrane region" description="Helical" evidence="7">
    <location>
        <begin position="659"/>
        <end position="680"/>
    </location>
</feature>
<proteinExistence type="inferred from homology"/>
<sequence>MNNWVVAYAKAVVKLRWIIVLASIAGVMFLASGGRFIEFSNDYRYFFTEQNPNLQAFERLERTYTSPDTLLWVMRPNEGTMTTPERLAIIKEITERAWQTPYSIRVDSLTNYQHTTAENDDLTVRDLVPDPEALDKEDANEVGDIALGEPVIAKRLISEDETTSAVVATLRMPRDDQVATSKVMEYARTLLADMREKHPDIRFELTGSVALSNSFSEAAQNDLKILTPAMYIVLALTVFLLTRSFSGTLATILVVTLSAFGAMGLVMGWLGVKLTPPSAGAPTIILTIAVADSIHVLVTMLVEMRKGRTKHEAIVESLRVNWGPVFLTSVTTAIGFASLNFSDAPPFRDLGNTAAAGALIAWVLSISFLPALIAILPVNAKGAIVRQSEFMERFAETVIGNWRKLLVIMTIVIIAFATLLPRFVFNDRFVTYFDDRMEFRVASDWAAEHLTGIYQISYSLSAGEPGGVSNPEYVAKLEEFADWFRQQPEVVHVSTFSDVMKRINKSMHGDKESYYRVPDEREMAAQFLLLYEMSLPYGLDLNDQINVDKSATKLTLTLTDISTVEMQDLINRADTWLRENAPEHMYSYPAGQAVMFAFIGRNNFDAMTSGTAIALILISGCLMLALRNLKLGLISLIPNLTPPIVAFGILALFTAEVGFWSTFVIATALGLIVDATVHFLSKYRRARFEHGKDAEDSVRYAFSTVGTALWVSTFVLVIGFAILALSPFKVNAMLGLMVALTVACALIIDFLLLPSLLIALDRRKKAANPKLEAASSAPAE</sequence>
<feature type="transmembrane region" description="Helical" evidence="7">
    <location>
        <begin position="606"/>
        <end position="626"/>
    </location>
</feature>
<name>A0A081BCC0_9HYPH</name>
<evidence type="ECO:0000256" key="1">
    <source>
        <dbReference type="ARBA" id="ARBA00004651"/>
    </source>
</evidence>
<dbReference type="Proteomes" id="UP000028702">
    <property type="component" value="Unassembled WGS sequence"/>
</dbReference>
<dbReference type="SUPFAM" id="SSF82866">
    <property type="entry name" value="Multidrug efflux transporter AcrB transmembrane domain"/>
    <property type="match status" value="2"/>
</dbReference>
<protein>
    <submittedName>
        <fullName evidence="9">Exporter of the RND superfamily</fullName>
    </submittedName>
</protein>
<keyword evidence="5 7" id="KW-1133">Transmembrane helix</keyword>
<evidence type="ECO:0000256" key="3">
    <source>
        <dbReference type="ARBA" id="ARBA00022475"/>
    </source>
</evidence>
<evidence type="ECO:0000256" key="4">
    <source>
        <dbReference type="ARBA" id="ARBA00022692"/>
    </source>
</evidence>
<feature type="transmembrane region" description="Helical" evidence="7">
    <location>
        <begin position="322"/>
        <end position="339"/>
    </location>
</feature>
<keyword evidence="3" id="KW-1003">Cell membrane</keyword>
<feature type="transmembrane region" description="Helical" evidence="7">
    <location>
        <begin position="17"/>
        <end position="37"/>
    </location>
</feature>
<dbReference type="eggNOG" id="COG1033">
    <property type="taxonomic scope" value="Bacteria"/>
</dbReference>
<dbReference type="InterPro" id="IPR050545">
    <property type="entry name" value="Mycobact_MmpL"/>
</dbReference>
<dbReference type="Gene3D" id="1.20.1640.10">
    <property type="entry name" value="Multidrug efflux transporter AcrB transmembrane domain"/>
    <property type="match status" value="2"/>
</dbReference>